<gene>
    <name evidence="2" type="ORF">WOLCODRAFT_15019</name>
</gene>
<feature type="region of interest" description="Disordered" evidence="1">
    <location>
        <begin position="21"/>
        <end position="82"/>
    </location>
</feature>
<proteinExistence type="predicted"/>
<dbReference type="OrthoDB" id="2796815at2759"/>
<accession>A0A2H3IVG2</accession>
<sequence>MPTHSSWTQIREAAEILEITENVGSSEGKERSSKVQKASSLAGASGIGSSSSGLGHHPGRGTNQQMRRFMKGHSGGPGIDSGWAQLFSAATVPRPRRQIDKLNKTEKAKLSAEGKCYECHEVRQKGKPPGVTSFNIEFNWDEAENLKTLSESTTCSGTITSANLEFNYMGLPTVADLESLSTDYSAFSMADACQFLSELGSSKSCKEDVGQLEYTTPTDNYDDLPELLSGSEGDSGDEDGGSVFGNVDQDKEESVSIADRLELPATCHEGRGYTSIGDLDEWWAVDLLKQYALYCCTQLENGPLFMPDYFYLVGDVDPTQSLLISDYFPEGLAISNERLCDVSFDLPSWFRQEVAWAHGHSHCYHMLGGAPLGDTLEWGVSMILNNGISTPLTGHTLREPRFSAMRWEDVVIVEDHYLDLVVVLPTLGLTNPMLDLVNAYAKAVRHHFRESGDMYNSLEGALESLFYQNSVEQAGEFLELNYAKPTGETHDSFLAVQCNAGTPKDFKPLIPEPIVVVVHINGHPARALLDSEFRVG</sequence>
<dbReference type="Proteomes" id="UP000218811">
    <property type="component" value="Unassembled WGS sequence"/>
</dbReference>
<dbReference type="EMBL" id="KB467831">
    <property type="protein sequence ID" value="PCH33982.1"/>
    <property type="molecule type" value="Genomic_DNA"/>
</dbReference>
<name>A0A2H3IVG2_WOLCO</name>
<feature type="compositionally biased region" description="Low complexity" evidence="1">
    <location>
        <begin position="38"/>
        <end position="55"/>
    </location>
</feature>
<dbReference type="OMA" id="CYECHEV"/>
<evidence type="ECO:0000313" key="3">
    <source>
        <dbReference type="Proteomes" id="UP000218811"/>
    </source>
</evidence>
<reference evidence="2 3" key="1">
    <citation type="journal article" date="2012" name="Science">
        <title>The Paleozoic origin of enzymatic lignin decomposition reconstructed from 31 fungal genomes.</title>
        <authorList>
            <person name="Floudas D."/>
            <person name="Binder M."/>
            <person name="Riley R."/>
            <person name="Barry K."/>
            <person name="Blanchette R.A."/>
            <person name="Henrissat B."/>
            <person name="Martinez A.T."/>
            <person name="Otillar R."/>
            <person name="Spatafora J.W."/>
            <person name="Yadav J.S."/>
            <person name="Aerts A."/>
            <person name="Benoit I."/>
            <person name="Boyd A."/>
            <person name="Carlson A."/>
            <person name="Copeland A."/>
            <person name="Coutinho P.M."/>
            <person name="de Vries R.P."/>
            <person name="Ferreira P."/>
            <person name="Findley K."/>
            <person name="Foster B."/>
            <person name="Gaskell J."/>
            <person name="Glotzer D."/>
            <person name="Gorecki P."/>
            <person name="Heitman J."/>
            <person name="Hesse C."/>
            <person name="Hori C."/>
            <person name="Igarashi K."/>
            <person name="Jurgens J.A."/>
            <person name="Kallen N."/>
            <person name="Kersten P."/>
            <person name="Kohler A."/>
            <person name="Kuees U."/>
            <person name="Kumar T.K.A."/>
            <person name="Kuo A."/>
            <person name="LaButti K."/>
            <person name="Larrondo L.F."/>
            <person name="Lindquist E."/>
            <person name="Ling A."/>
            <person name="Lombard V."/>
            <person name="Lucas S."/>
            <person name="Lundell T."/>
            <person name="Martin R."/>
            <person name="McLaughlin D.J."/>
            <person name="Morgenstern I."/>
            <person name="Morin E."/>
            <person name="Murat C."/>
            <person name="Nagy L.G."/>
            <person name="Nolan M."/>
            <person name="Ohm R.A."/>
            <person name="Patyshakuliyeva A."/>
            <person name="Rokas A."/>
            <person name="Ruiz-Duenas F.J."/>
            <person name="Sabat G."/>
            <person name="Salamov A."/>
            <person name="Samejima M."/>
            <person name="Schmutz J."/>
            <person name="Slot J.C."/>
            <person name="St John F."/>
            <person name="Stenlid J."/>
            <person name="Sun H."/>
            <person name="Sun S."/>
            <person name="Syed K."/>
            <person name="Tsang A."/>
            <person name="Wiebenga A."/>
            <person name="Young D."/>
            <person name="Pisabarro A."/>
            <person name="Eastwood D.C."/>
            <person name="Martin F."/>
            <person name="Cullen D."/>
            <person name="Grigoriev I.V."/>
            <person name="Hibbett D.S."/>
        </authorList>
    </citation>
    <scope>NUCLEOTIDE SEQUENCE [LARGE SCALE GENOMIC DNA]</scope>
    <source>
        <strain evidence="2 3">MD-104</strain>
    </source>
</reference>
<protein>
    <submittedName>
        <fullName evidence="2">Uncharacterized protein</fullName>
    </submittedName>
</protein>
<dbReference type="AlphaFoldDB" id="A0A2H3IVG2"/>
<organism evidence="2 3">
    <name type="scientific">Wolfiporia cocos (strain MD-104)</name>
    <name type="common">Brown rot fungus</name>
    <dbReference type="NCBI Taxonomy" id="742152"/>
    <lineage>
        <taxon>Eukaryota</taxon>
        <taxon>Fungi</taxon>
        <taxon>Dikarya</taxon>
        <taxon>Basidiomycota</taxon>
        <taxon>Agaricomycotina</taxon>
        <taxon>Agaricomycetes</taxon>
        <taxon>Polyporales</taxon>
        <taxon>Phaeolaceae</taxon>
        <taxon>Wolfiporia</taxon>
    </lineage>
</organism>
<evidence type="ECO:0000256" key="1">
    <source>
        <dbReference type="SAM" id="MobiDB-lite"/>
    </source>
</evidence>
<feature type="region of interest" description="Disordered" evidence="1">
    <location>
        <begin position="214"/>
        <end position="247"/>
    </location>
</feature>
<evidence type="ECO:0000313" key="2">
    <source>
        <dbReference type="EMBL" id="PCH33982.1"/>
    </source>
</evidence>
<keyword evidence="3" id="KW-1185">Reference proteome</keyword>
<dbReference type="STRING" id="742152.A0A2H3IVG2"/>